<name>D7G5C4_ECTSI</name>
<dbReference type="CDD" id="cd22055">
    <property type="entry name" value="NAC_BTF3"/>
    <property type="match status" value="1"/>
</dbReference>
<dbReference type="InterPro" id="IPR039370">
    <property type="entry name" value="BTF3"/>
</dbReference>
<dbReference type="STRING" id="2880.D7G5C4"/>
<keyword evidence="2" id="KW-0805">Transcription regulation</keyword>
<dbReference type="InParanoid" id="D7G5C4"/>
<dbReference type="InterPro" id="IPR038187">
    <property type="entry name" value="NAC_A/B_dom_sf"/>
</dbReference>
<keyword evidence="6" id="KW-1185">Reference proteome</keyword>
<reference evidence="5 6" key="1">
    <citation type="journal article" date="2010" name="Nature">
        <title>The Ectocarpus genome and the independent evolution of multicellularity in brown algae.</title>
        <authorList>
            <person name="Cock J.M."/>
            <person name="Sterck L."/>
            <person name="Rouze P."/>
            <person name="Scornet D."/>
            <person name="Allen A.E."/>
            <person name="Amoutzias G."/>
            <person name="Anthouard V."/>
            <person name="Artiguenave F."/>
            <person name="Aury J.M."/>
            <person name="Badger J.H."/>
            <person name="Beszteri B."/>
            <person name="Billiau K."/>
            <person name="Bonnet E."/>
            <person name="Bothwell J.H."/>
            <person name="Bowler C."/>
            <person name="Boyen C."/>
            <person name="Brownlee C."/>
            <person name="Carrano C.J."/>
            <person name="Charrier B."/>
            <person name="Cho G.Y."/>
            <person name="Coelho S.M."/>
            <person name="Collen J."/>
            <person name="Corre E."/>
            <person name="Da Silva C."/>
            <person name="Delage L."/>
            <person name="Delaroque N."/>
            <person name="Dittami S.M."/>
            <person name="Doulbeau S."/>
            <person name="Elias M."/>
            <person name="Farnham G."/>
            <person name="Gachon C.M."/>
            <person name="Gschloessl B."/>
            <person name="Heesch S."/>
            <person name="Jabbari K."/>
            <person name="Jubin C."/>
            <person name="Kawai H."/>
            <person name="Kimura K."/>
            <person name="Kloareg B."/>
            <person name="Kupper F.C."/>
            <person name="Lang D."/>
            <person name="Le Bail A."/>
            <person name="Leblanc C."/>
            <person name="Lerouge P."/>
            <person name="Lohr M."/>
            <person name="Lopez P.J."/>
            <person name="Martens C."/>
            <person name="Maumus F."/>
            <person name="Michel G."/>
            <person name="Miranda-Saavedra D."/>
            <person name="Morales J."/>
            <person name="Moreau H."/>
            <person name="Motomura T."/>
            <person name="Nagasato C."/>
            <person name="Napoli C.A."/>
            <person name="Nelson D.R."/>
            <person name="Nyvall-Collen P."/>
            <person name="Peters A.F."/>
            <person name="Pommier C."/>
            <person name="Potin P."/>
            <person name="Poulain J."/>
            <person name="Quesneville H."/>
            <person name="Read B."/>
            <person name="Rensing S.A."/>
            <person name="Ritter A."/>
            <person name="Rousvoal S."/>
            <person name="Samanta M."/>
            <person name="Samson G."/>
            <person name="Schroeder D.C."/>
            <person name="Segurens B."/>
            <person name="Strittmatter M."/>
            <person name="Tonon T."/>
            <person name="Tregear J.W."/>
            <person name="Valentin K."/>
            <person name="von Dassow P."/>
            <person name="Yamagishi T."/>
            <person name="Van de Peer Y."/>
            <person name="Wincker P."/>
        </authorList>
    </citation>
    <scope>NUCLEOTIDE SEQUENCE [LARGE SCALE GENOMIC DNA]</scope>
    <source>
        <strain evidence="6">Ec32 / CCAP1310/4</strain>
    </source>
</reference>
<dbReference type="EMBL" id="FN648852">
    <property type="protein sequence ID" value="CBJ27278.1"/>
    <property type="molecule type" value="Genomic_DNA"/>
</dbReference>
<evidence type="ECO:0000256" key="1">
    <source>
        <dbReference type="ARBA" id="ARBA00005296"/>
    </source>
</evidence>
<sequence>MAARERMIARRFGGANATRTGGVRRKKKNVHKTATSDDKKLTTTLKRIGVTNIPAIEEVNMFKNDGEVIHFVGPKVQASVGANTYVVSGQSETKKLQDLLPGIINELGQENLDQLKEIAGNFPGGEAGAGDDEDDVPDLVENFEEASK</sequence>
<dbReference type="Pfam" id="PF01849">
    <property type="entry name" value="NAC"/>
    <property type="match status" value="1"/>
</dbReference>
<dbReference type="SMART" id="SM01407">
    <property type="entry name" value="NAC"/>
    <property type="match status" value="1"/>
</dbReference>
<feature type="region of interest" description="Disordered" evidence="3">
    <location>
        <begin position="120"/>
        <end position="148"/>
    </location>
</feature>
<dbReference type="FunCoup" id="D7G5C4">
    <property type="interactions" value="592"/>
</dbReference>
<dbReference type="EMBL" id="FN649742">
    <property type="protein sequence ID" value="CBJ27278.1"/>
    <property type="molecule type" value="Genomic_DNA"/>
</dbReference>
<accession>D7G5C4</accession>
<organism evidence="5 6">
    <name type="scientific">Ectocarpus siliculosus</name>
    <name type="common">Brown alga</name>
    <name type="synonym">Conferva siliculosa</name>
    <dbReference type="NCBI Taxonomy" id="2880"/>
    <lineage>
        <taxon>Eukaryota</taxon>
        <taxon>Sar</taxon>
        <taxon>Stramenopiles</taxon>
        <taxon>Ochrophyta</taxon>
        <taxon>PX clade</taxon>
        <taxon>Phaeophyceae</taxon>
        <taxon>Ectocarpales</taxon>
        <taxon>Ectocarpaceae</taxon>
        <taxon>Ectocarpus</taxon>
    </lineage>
</organism>
<comment type="similarity">
    <text evidence="1 2">Belongs to the NAC-beta family.</text>
</comment>
<dbReference type="AlphaFoldDB" id="D7G5C4"/>
<dbReference type="Gene3D" id="2.20.70.30">
    <property type="entry name" value="Nascent polypeptide-associated complex domain"/>
    <property type="match status" value="1"/>
</dbReference>
<dbReference type="Proteomes" id="UP000002630">
    <property type="component" value="Linkage Group LG17"/>
</dbReference>
<protein>
    <recommendedName>
        <fullName evidence="2">Nascent polypeptide-associated complex subunit beta</fullName>
    </recommendedName>
</protein>
<dbReference type="PROSITE" id="PS51151">
    <property type="entry name" value="NAC_AB"/>
    <property type="match status" value="1"/>
</dbReference>
<comment type="subunit">
    <text evidence="2">Part of the nascent polypeptide-associated complex (NAC).</text>
</comment>
<dbReference type="eggNOG" id="KOG2240">
    <property type="taxonomic scope" value="Eukaryota"/>
</dbReference>
<dbReference type="PANTHER" id="PTHR10351">
    <property type="entry name" value="TRANSCRIPTION FACTOR BTF3 FAMILY MEMBER"/>
    <property type="match status" value="1"/>
</dbReference>
<evidence type="ECO:0000256" key="2">
    <source>
        <dbReference type="RuleBase" id="RU361272"/>
    </source>
</evidence>
<dbReference type="OMA" id="AGDTYME"/>
<evidence type="ECO:0000313" key="6">
    <source>
        <dbReference type="Proteomes" id="UP000002630"/>
    </source>
</evidence>
<gene>
    <name evidence="5" type="ORF">Esi_0063_0123</name>
</gene>
<evidence type="ECO:0000256" key="3">
    <source>
        <dbReference type="SAM" id="MobiDB-lite"/>
    </source>
</evidence>
<evidence type="ECO:0000259" key="4">
    <source>
        <dbReference type="PROSITE" id="PS51151"/>
    </source>
</evidence>
<dbReference type="InterPro" id="IPR002715">
    <property type="entry name" value="Nas_poly-pep-assoc_cplx_dom"/>
</dbReference>
<feature type="compositionally biased region" description="Acidic residues" evidence="3">
    <location>
        <begin position="129"/>
        <end position="148"/>
    </location>
</feature>
<dbReference type="FunFam" id="2.20.70.30:FF:000001">
    <property type="entry name" value="Transcription factor BTF3 homolog"/>
    <property type="match status" value="1"/>
</dbReference>
<keyword evidence="2" id="KW-0804">Transcription</keyword>
<dbReference type="OrthoDB" id="8033832at2759"/>
<evidence type="ECO:0000313" key="5">
    <source>
        <dbReference type="EMBL" id="CBJ27278.1"/>
    </source>
</evidence>
<feature type="domain" description="NAC-A/B" evidence="4">
    <location>
        <begin position="35"/>
        <end position="100"/>
    </location>
</feature>
<proteinExistence type="inferred from homology"/>